<reference evidence="3 4" key="1">
    <citation type="submission" date="2016-10" db="EMBL/GenBank/DDBJ databases">
        <authorList>
            <person name="de Groot N.N."/>
        </authorList>
    </citation>
    <scope>NUCLEOTIDE SEQUENCE [LARGE SCALE GENOMIC DNA]</scope>
    <source>
        <strain evidence="3 4">ATCC 700224</strain>
    </source>
</reference>
<gene>
    <name evidence="3" type="ORF">SAMN05421720_10838</name>
</gene>
<evidence type="ECO:0000256" key="1">
    <source>
        <dbReference type="SAM" id="MobiDB-lite"/>
    </source>
</evidence>
<feature type="transmembrane region" description="Helical" evidence="2">
    <location>
        <begin position="148"/>
        <end position="165"/>
    </location>
</feature>
<keyword evidence="2" id="KW-1133">Transmembrane helix</keyword>
<evidence type="ECO:0000256" key="2">
    <source>
        <dbReference type="SAM" id="Phobius"/>
    </source>
</evidence>
<organism evidence="3 4">
    <name type="scientific">Rhodospira trueperi</name>
    <dbReference type="NCBI Taxonomy" id="69960"/>
    <lineage>
        <taxon>Bacteria</taxon>
        <taxon>Pseudomonadati</taxon>
        <taxon>Pseudomonadota</taxon>
        <taxon>Alphaproteobacteria</taxon>
        <taxon>Rhodospirillales</taxon>
        <taxon>Rhodospirillaceae</taxon>
        <taxon>Rhodospira</taxon>
    </lineage>
</organism>
<evidence type="ECO:0000313" key="3">
    <source>
        <dbReference type="EMBL" id="SDE55245.1"/>
    </source>
</evidence>
<sequence>MPGLTADSRVVLSWLALAWERVCRQFWPAASLCGGALALLLSGLLPLLPGWPHLAALALMGLAVLAALGAGLRTWATPTTAEAVARLESTTPEGHRPLTSGRDRLAFGLDNPTSRALWRRHQAVMRARARALRVSPPRPGLAARDRRATRVLALLLLAAATAAAGPNAPQRVARALVPQFGPPAAPVLAQVWITPPEYTGRPPLMMEAGASPLGSAPREADPVTVPAGSNVLALLRGGHGQARLDLEDGAAPRALQTAGDGGQRLELPLAAETSRVRLTQRGRIVLDRPVQVLADSPPRIAWTEAPRSDGRGRLTIGYRAADDHGIETAVLEVHPDGGQRLGAAPVVNLRPGGDGTARLETHDLSSHPWAGTAVSAQLRATDAAGQEGISESVSIVLPSRRFTQPLARAVLDARRGLVTRPDQAFQTAVDLALLAKDYATGDDVSLAVYLTLQAASTRLALRDEGIALEPDLDLLWSLALAIEDGTLALTRQDLQAARGALREALDRGAPPEEIRQALDRVREAMARLMESMADSMPLTDLPMMPIPDGADLMSPQDIEALMDRMEELSDLGADEAARAMLDRLEDMLRRLESARPPTAAEQRAMAQAADLMARLREIVARQGSLLDETFRQGARRAEPRPSAPWPPEGLPPDAESLERWFREQAPLSNQSPPTPTAETRRLQVLQRDIRRSLEDLMADVGDMLDRIPEALGEADMAMREAEQALSAGDTDAAALAQGRALEALTDGQGQAMGQMLGGGTLLPMPGMRPGRPGLVPGFPRPLGGRDPFNRPGGRADDGSVTVPDEPETRRAHEILRELRRRANQSDRPVPERHYLDRLMDRF</sequence>
<dbReference type="Proteomes" id="UP000199412">
    <property type="component" value="Unassembled WGS sequence"/>
</dbReference>
<name>A0A1G7DW52_9PROT</name>
<dbReference type="AlphaFoldDB" id="A0A1G7DW52"/>
<protein>
    <submittedName>
        <fullName evidence="3">TIGR02302 family protein</fullName>
    </submittedName>
</protein>
<evidence type="ECO:0000313" key="4">
    <source>
        <dbReference type="Proteomes" id="UP000199412"/>
    </source>
</evidence>
<keyword evidence="2" id="KW-0812">Transmembrane</keyword>
<dbReference type="Pfam" id="PF13779">
    <property type="entry name" value="DUF4175"/>
    <property type="match status" value="1"/>
</dbReference>
<dbReference type="STRING" id="69960.SAMN05421720_10838"/>
<feature type="compositionally biased region" description="Pro residues" evidence="1">
    <location>
        <begin position="641"/>
        <end position="650"/>
    </location>
</feature>
<dbReference type="RefSeq" id="WP_176793634.1">
    <property type="nucleotide sequence ID" value="NZ_FNAP01000008.1"/>
</dbReference>
<keyword evidence="2" id="KW-0472">Membrane</keyword>
<dbReference type="NCBIfam" id="TIGR02302">
    <property type="entry name" value="aProt_lowcomp"/>
    <property type="match status" value="1"/>
</dbReference>
<dbReference type="InterPro" id="IPR012683">
    <property type="entry name" value="CHP02302_TM"/>
</dbReference>
<feature type="region of interest" description="Disordered" evidence="1">
    <location>
        <begin position="630"/>
        <end position="654"/>
    </location>
</feature>
<feature type="transmembrane region" description="Helical" evidence="2">
    <location>
        <begin position="26"/>
        <end position="48"/>
    </location>
</feature>
<accession>A0A1G7DW52</accession>
<dbReference type="EMBL" id="FNAP01000008">
    <property type="protein sequence ID" value="SDE55245.1"/>
    <property type="molecule type" value="Genomic_DNA"/>
</dbReference>
<feature type="region of interest" description="Disordered" evidence="1">
    <location>
        <begin position="784"/>
        <end position="812"/>
    </location>
</feature>
<proteinExistence type="predicted"/>
<feature type="transmembrane region" description="Helical" evidence="2">
    <location>
        <begin position="54"/>
        <end position="72"/>
    </location>
</feature>
<keyword evidence="4" id="KW-1185">Reference proteome</keyword>